<sequence length="184" mass="20210">MLFAPGRSDLVTTIPPLQPGRPLTPAGDAATALRLACSDAADDVALPVDPLQVARVYGVPVFGYNLPSDLSGYLDWDEKGAFIVVNNNHNVERQRFTVAHEMGHFYDTHRRSLSRKKKDRARLAGEGTDIEEIYANRFAAALLMPADAVKKKFQFTQDVGVLARLFQVSKQAMSIRLSNLGLVA</sequence>
<dbReference type="Pfam" id="PF06114">
    <property type="entry name" value="Peptidase_M78"/>
    <property type="match status" value="1"/>
</dbReference>
<accession>A0ABY3E6B0</accession>
<gene>
    <name evidence="2" type="ORF">FPH17_02745</name>
</gene>
<dbReference type="Gene3D" id="1.10.10.2910">
    <property type="match status" value="1"/>
</dbReference>
<evidence type="ECO:0000313" key="3">
    <source>
        <dbReference type="Proteomes" id="UP000320747"/>
    </source>
</evidence>
<proteinExistence type="predicted"/>
<evidence type="ECO:0000313" key="2">
    <source>
        <dbReference type="EMBL" id="TSJ75357.1"/>
    </source>
</evidence>
<reference evidence="2 3" key="1">
    <citation type="submission" date="2019-07" db="EMBL/GenBank/DDBJ databases">
        <title>Draft genome of Corynebacterium godavarianum and other related strains.</title>
        <authorList>
            <person name="Bernier A.-M."/>
            <person name="Bernard K."/>
        </authorList>
    </citation>
    <scope>NUCLEOTIDE SEQUENCE [LARGE SCALE GENOMIC DNA]</scope>
    <source>
        <strain evidence="2 3">LMG 29598</strain>
    </source>
</reference>
<dbReference type="EMBL" id="VMHH01000002">
    <property type="protein sequence ID" value="TSJ75357.1"/>
    <property type="molecule type" value="Genomic_DNA"/>
</dbReference>
<dbReference type="InterPro" id="IPR010359">
    <property type="entry name" value="IrrE_HExxH"/>
</dbReference>
<dbReference type="InterPro" id="IPR052345">
    <property type="entry name" value="Rad_response_metalloprotease"/>
</dbReference>
<dbReference type="Proteomes" id="UP000320747">
    <property type="component" value="Unassembled WGS sequence"/>
</dbReference>
<name>A0ABY3E6B0_9CORY</name>
<dbReference type="PANTHER" id="PTHR43236">
    <property type="entry name" value="ANTITOXIN HIGA1"/>
    <property type="match status" value="1"/>
</dbReference>
<dbReference type="PANTHER" id="PTHR43236:SF1">
    <property type="entry name" value="BLL7220 PROTEIN"/>
    <property type="match status" value="1"/>
</dbReference>
<organism evidence="2 3">
    <name type="scientific">Corynebacterium godavarianum</name>
    <dbReference type="NCBI Taxonomy" id="2054421"/>
    <lineage>
        <taxon>Bacteria</taxon>
        <taxon>Bacillati</taxon>
        <taxon>Actinomycetota</taxon>
        <taxon>Actinomycetes</taxon>
        <taxon>Mycobacteriales</taxon>
        <taxon>Corynebacteriaceae</taxon>
        <taxon>Corynebacterium</taxon>
    </lineage>
</organism>
<feature type="domain" description="IrrE N-terminal-like" evidence="1">
    <location>
        <begin position="57"/>
        <end position="178"/>
    </location>
</feature>
<protein>
    <submittedName>
        <fullName evidence="2">ImmA/IrrE family metallo-endopeptidase</fullName>
    </submittedName>
</protein>
<comment type="caution">
    <text evidence="2">The sequence shown here is derived from an EMBL/GenBank/DDBJ whole genome shotgun (WGS) entry which is preliminary data.</text>
</comment>
<keyword evidence="3" id="KW-1185">Reference proteome</keyword>
<evidence type="ECO:0000259" key="1">
    <source>
        <dbReference type="Pfam" id="PF06114"/>
    </source>
</evidence>